<organism evidence="7 8">
    <name type="scientific">candidate division MSBL1 archaeon SCGC-AAA382N08</name>
    <dbReference type="NCBI Taxonomy" id="1698285"/>
    <lineage>
        <taxon>Archaea</taxon>
        <taxon>Methanobacteriati</taxon>
        <taxon>Methanobacteriota</taxon>
        <taxon>candidate division MSBL1</taxon>
    </lineage>
</organism>
<dbReference type="GO" id="GO:0043139">
    <property type="term" value="F:5'-3' DNA helicase activity"/>
    <property type="evidence" value="ECO:0007669"/>
    <property type="project" value="UniProtKB-EC"/>
</dbReference>
<evidence type="ECO:0000256" key="1">
    <source>
        <dbReference type="ARBA" id="ARBA00007816"/>
    </source>
</evidence>
<feature type="coiled-coil region" evidence="5">
    <location>
        <begin position="485"/>
        <end position="512"/>
    </location>
</feature>
<comment type="caution">
    <text evidence="7">The sequence shown here is derived from an EMBL/GenBank/DDBJ whole genome shotgun (WGS) entry which is preliminary data.</text>
</comment>
<dbReference type="InterPro" id="IPR002789">
    <property type="entry name" value="HerA_central"/>
</dbReference>
<comment type="catalytic activity">
    <reaction evidence="2">
        <text>Couples ATP hydrolysis with the unwinding of duplex DNA by translocating in the 3'-5' direction.</text>
        <dbReference type="EC" id="5.6.2.4"/>
    </reaction>
</comment>
<evidence type="ECO:0000256" key="2">
    <source>
        <dbReference type="ARBA" id="ARBA00034617"/>
    </source>
</evidence>
<dbReference type="InterPro" id="IPR027417">
    <property type="entry name" value="P-loop_NTPase"/>
</dbReference>
<evidence type="ECO:0000313" key="7">
    <source>
        <dbReference type="EMBL" id="KXB08695.1"/>
    </source>
</evidence>
<sequence>MIVGRALGPGETENELVFITKNPNEVRVGEFVHYKAEEKHSLCRVMSRTEIQAYPESFLDSEKYAPKKIASTLGMREENNVGRYRVKAKILGTYAEEEGEFKNLRVPPDSGTPIFKAESDYLEKVLYPSRESGLLEVGSLLNREEGEVKVKLDMNEIVTKHISILASTGSGKSYTVGVLLEELVKENNRGSGIVVDTHGEHDTLSEDEEFGEHFEIYEPKIKISNMTVDDYDLVSPRPLTGKMRNRLYQVLENLRKEVNFGFEDVLSELDEEDQTEAGIKWRISSIKNYEIFDKSIETSLEDLCVPGNFSILQFPQASEIEEKITLSYFARKVLEARKNYKKIQMGKKIPKKAETLEFPILFFLEEAHNYAPATQDVPTRDLLRSIAREGRKFGIGLCVVTQRPSRLDEDVLSQCNSNIIMKIKNEADQNSIRKSVEAASEDLVRDLPGLTPGQAVIAGEGLNTPVLAKIRKRKTKHGGTTPNVAEECKAAYDELAEKKNRLDREMEEVDKEVL</sequence>
<keyword evidence="5" id="KW-0175">Coiled coil</keyword>
<comment type="similarity">
    <text evidence="1">Belongs to the HerA family.</text>
</comment>
<evidence type="ECO:0000259" key="6">
    <source>
        <dbReference type="Pfam" id="PF01935"/>
    </source>
</evidence>
<dbReference type="EMBL" id="LHYJ01000005">
    <property type="protein sequence ID" value="KXB08695.1"/>
    <property type="molecule type" value="Genomic_DNA"/>
</dbReference>
<dbReference type="PANTHER" id="PTHR42957:SF1">
    <property type="entry name" value="HELICASE MJ1565-RELATED"/>
    <property type="match status" value="1"/>
</dbReference>
<dbReference type="Pfam" id="PF01935">
    <property type="entry name" value="DUF87"/>
    <property type="match status" value="1"/>
</dbReference>
<dbReference type="InterPro" id="IPR008571">
    <property type="entry name" value="HerA-like"/>
</dbReference>
<comment type="catalytic activity">
    <reaction evidence="3">
        <text>ATP + H2O = ADP + phosphate + H(+)</text>
        <dbReference type="Rhea" id="RHEA:13065"/>
        <dbReference type="ChEBI" id="CHEBI:15377"/>
        <dbReference type="ChEBI" id="CHEBI:15378"/>
        <dbReference type="ChEBI" id="CHEBI:30616"/>
        <dbReference type="ChEBI" id="CHEBI:43474"/>
        <dbReference type="ChEBI" id="CHEBI:456216"/>
        <dbReference type="EC" id="5.6.2.3"/>
    </reaction>
</comment>
<dbReference type="SUPFAM" id="SSF52540">
    <property type="entry name" value="P-loop containing nucleoside triphosphate hydrolases"/>
    <property type="match status" value="1"/>
</dbReference>
<dbReference type="PANTHER" id="PTHR42957">
    <property type="entry name" value="HELICASE MJ1565-RELATED"/>
    <property type="match status" value="1"/>
</dbReference>
<evidence type="ECO:0000256" key="3">
    <source>
        <dbReference type="ARBA" id="ARBA00048954"/>
    </source>
</evidence>
<reference evidence="7 8" key="1">
    <citation type="journal article" date="2016" name="Sci. Rep.">
        <title>Metabolic traits of an uncultured archaeal lineage -MSBL1- from brine pools of the Red Sea.</title>
        <authorList>
            <person name="Mwirichia R."/>
            <person name="Alam I."/>
            <person name="Rashid M."/>
            <person name="Vinu M."/>
            <person name="Ba-Alawi W."/>
            <person name="Anthony Kamau A."/>
            <person name="Kamanda Ngugi D."/>
            <person name="Goker M."/>
            <person name="Klenk H.P."/>
            <person name="Bajic V."/>
            <person name="Stingl U."/>
        </authorList>
    </citation>
    <scope>NUCLEOTIDE SEQUENCE [LARGE SCALE GENOMIC DNA]</scope>
    <source>
        <strain evidence="7">SCGC-AAA382N08</strain>
    </source>
</reference>
<evidence type="ECO:0000313" key="8">
    <source>
        <dbReference type="Proteomes" id="UP000070175"/>
    </source>
</evidence>
<protein>
    <recommendedName>
        <fullName evidence="6">Helicase HerA central domain-containing protein</fullName>
    </recommendedName>
</protein>
<dbReference type="PATRIC" id="fig|1698285.3.peg.469"/>
<evidence type="ECO:0000256" key="5">
    <source>
        <dbReference type="SAM" id="Coils"/>
    </source>
</evidence>
<accession>A0A133VQG5</accession>
<dbReference type="Gene3D" id="3.40.50.300">
    <property type="entry name" value="P-loop containing nucleotide triphosphate hydrolases"/>
    <property type="match status" value="2"/>
</dbReference>
<name>A0A133VQG5_9EURY</name>
<proteinExistence type="inferred from homology"/>
<dbReference type="GO" id="GO:0043138">
    <property type="term" value="F:3'-5' DNA helicase activity"/>
    <property type="evidence" value="ECO:0007669"/>
    <property type="project" value="UniProtKB-EC"/>
</dbReference>
<dbReference type="Proteomes" id="UP000070175">
    <property type="component" value="Unassembled WGS sequence"/>
</dbReference>
<keyword evidence="8" id="KW-1185">Reference proteome</keyword>
<comment type="catalytic activity">
    <reaction evidence="4">
        <text>ATP + H2O = ADP + phosphate + H(+)</text>
        <dbReference type="Rhea" id="RHEA:13065"/>
        <dbReference type="ChEBI" id="CHEBI:15377"/>
        <dbReference type="ChEBI" id="CHEBI:15378"/>
        <dbReference type="ChEBI" id="CHEBI:30616"/>
        <dbReference type="ChEBI" id="CHEBI:43474"/>
        <dbReference type="ChEBI" id="CHEBI:456216"/>
        <dbReference type="EC" id="5.6.2.4"/>
    </reaction>
</comment>
<feature type="domain" description="Helicase HerA central" evidence="6">
    <location>
        <begin position="135"/>
        <end position="333"/>
    </location>
</feature>
<dbReference type="AlphaFoldDB" id="A0A133VQG5"/>
<gene>
    <name evidence="7" type="ORF">AKJ56_00600</name>
</gene>
<evidence type="ECO:0000256" key="4">
    <source>
        <dbReference type="ARBA" id="ARBA00048988"/>
    </source>
</evidence>